<dbReference type="Proteomes" id="UP001497045">
    <property type="component" value="Unassembled WGS sequence"/>
</dbReference>
<dbReference type="Pfam" id="PF11003">
    <property type="entry name" value="DUF2842"/>
    <property type="match status" value="1"/>
</dbReference>
<accession>A0ABU9IDE8</accession>
<comment type="caution">
    <text evidence="2">The sequence shown here is derived from an EMBL/GenBank/DDBJ whole genome shotgun (WGS) entry which is preliminary data.</text>
</comment>
<keyword evidence="3" id="KW-1185">Reference proteome</keyword>
<protein>
    <submittedName>
        <fullName evidence="2">DUF2842 domain-containing protein</fullName>
    </submittedName>
</protein>
<reference evidence="2 3" key="1">
    <citation type="submission" date="2024-04" db="EMBL/GenBank/DDBJ databases">
        <title>Aurantiacibacter sp. DGU6 16S ribosomal RNA gene Genome sequencing and assembly.</title>
        <authorList>
            <person name="Park S."/>
        </authorList>
    </citation>
    <scope>NUCLEOTIDE SEQUENCE [LARGE SCALE GENOMIC DNA]</scope>
    <source>
        <strain evidence="2 3">DGU6</strain>
    </source>
</reference>
<evidence type="ECO:0000256" key="1">
    <source>
        <dbReference type="SAM" id="Phobius"/>
    </source>
</evidence>
<gene>
    <name evidence="2" type="ORF">AAEO60_07155</name>
</gene>
<dbReference type="InterPro" id="IPR021265">
    <property type="entry name" value="DUF2842"/>
</dbReference>
<evidence type="ECO:0000313" key="2">
    <source>
        <dbReference type="EMBL" id="MEL1250444.1"/>
    </source>
</evidence>
<dbReference type="EMBL" id="JBBYHV010000001">
    <property type="protein sequence ID" value="MEL1250444.1"/>
    <property type="molecule type" value="Genomic_DNA"/>
</dbReference>
<keyword evidence="1" id="KW-0472">Membrane</keyword>
<feature type="transmembrane region" description="Helical" evidence="1">
    <location>
        <begin position="12"/>
        <end position="31"/>
    </location>
</feature>
<organism evidence="2 3">
    <name type="scientific">Aurantiacibacter gilvus</name>
    <dbReference type="NCBI Taxonomy" id="3139141"/>
    <lineage>
        <taxon>Bacteria</taxon>
        <taxon>Pseudomonadati</taxon>
        <taxon>Pseudomonadota</taxon>
        <taxon>Alphaproteobacteria</taxon>
        <taxon>Sphingomonadales</taxon>
        <taxon>Erythrobacteraceae</taxon>
        <taxon>Aurantiacibacter</taxon>
    </lineage>
</organism>
<name>A0ABU9IDE8_9SPHN</name>
<proteinExistence type="predicted"/>
<evidence type="ECO:0000313" key="3">
    <source>
        <dbReference type="Proteomes" id="UP001497045"/>
    </source>
</evidence>
<keyword evidence="1" id="KW-1133">Transmembrane helix</keyword>
<feature type="transmembrane region" description="Helical" evidence="1">
    <location>
        <begin position="37"/>
        <end position="56"/>
    </location>
</feature>
<sequence length="79" mass="8915">MRTEPTWRIPVGILLLLAALAVYVVVIARYAPSLIGAWPVLAQTVVYLVLGVVWLLPLRRFLIWMETGRTSPPDENDRS</sequence>
<dbReference type="RefSeq" id="WP_341672963.1">
    <property type="nucleotide sequence ID" value="NZ_JBBYHV010000001.1"/>
</dbReference>
<keyword evidence="1" id="KW-0812">Transmembrane</keyword>